<gene>
    <name evidence="1" type="ORF">SAMN02745704_02111</name>
</gene>
<dbReference type="Pfam" id="PF10719">
    <property type="entry name" value="ComFB"/>
    <property type="match status" value="1"/>
</dbReference>
<accession>A0A1T4XFT4</accession>
<keyword evidence="2" id="KW-1185">Reference proteome</keyword>
<sequence>MSDLKTLLQKARLDDIRNSNEARVVELLPHALAEYPGYVPTSLDIQDIFALTLNRLPPQYRQRETIQISNRLADEDVLWELGNAIQTVRDNPTRP</sequence>
<reference evidence="1 2" key="1">
    <citation type="submission" date="2017-02" db="EMBL/GenBank/DDBJ databases">
        <authorList>
            <person name="Peterson S.W."/>
        </authorList>
    </citation>
    <scope>NUCLEOTIDE SEQUENCE [LARGE SCALE GENOMIC DNA]</scope>
    <source>
        <strain evidence="1 2">DSM 16080</strain>
    </source>
</reference>
<dbReference type="OrthoDB" id="5459706at2"/>
<name>A0A1T4XFT4_9BACT</name>
<proteinExistence type="predicted"/>
<dbReference type="InterPro" id="IPR019657">
    <property type="entry name" value="ComFB"/>
</dbReference>
<evidence type="ECO:0000313" key="2">
    <source>
        <dbReference type="Proteomes" id="UP000190027"/>
    </source>
</evidence>
<dbReference type="RefSeq" id="WP_078717661.1">
    <property type="nucleotide sequence ID" value="NZ_FUYC01000010.1"/>
</dbReference>
<dbReference type="Proteomes" id="UP000190027">
    <property type="component" value="Unassembled WGS sequence"/>
</dbReference>
<dbReference type="AlphaFoldDB" id="A0A1T4XFT4"/>
<dbReference type="EMBL" id="FUYC01000010">
    <property type="protein sequence ID" value="SKA88353.1"/>
    <property type="molecule type" value="Genomic_DNA"/>
</dbReference>
<protein>
    <submittedName>
        <fullName evidence="1">Late competence development protein ComFB</fullName>
    </submittedName>
</protein>
<organism evidence="1 2">
    <name type="scientific">Paucidesulfovibrio gracilis DSM 16080</name>
    <dbReference type="NCBI Taxonomy" id="1121449"/>
    <lineage>
        <taxon>Bacteria</taxon>
        <taxon>Pseudomonadati</taxon>
        <taxon>Thermodesulfobacteriota</taxon>
        <taxon>Desulfovibrionia</taxon>
        <taxon>Desulfovibrionales</taxon>
        <taxon>Desulfovibrionaceae</taxon>
        <taxon>Paucidesulfovibrio</taxon>
    </lineage>
</organism>
<evidence type="ECO:0000313" key="1">
    <source>
        <dbReference type="EMBL" id="SKA88353.1"/>
    </source>
</evidence>